<gene>
    <name evidence="1" type="ORF">DJ017_04080</name>
</gene>
<dbReference type="NCBIfam" id="TIGR02444">
    <property type="entry name" value="TIGR02444 family protein"/>
    <property type="match status" value="1"/>
</dbReference>
<protein>
    <submittedName>
        <fullName evidence="1">TIGR02444 family protein</fullName>
    </submittedName>
</protein>
<sequence length="148" mass="15918">MAIWEWALEAYARPGVPEQCLRLQDEFGQNTPLLLWAVWAEAADPALMARAADLARRWQDAAILPLRAARRALKPALPLVEDAAREGLREEVKAAELRAERVLLEALEALSGDELRGAHALDALKAASAAWNPAAPDAELAALAAALG</sequence>
<dbReference type="Pfam" id="PF09523">
    <property type="entry name" value="DUF2390"/>
    <property type="match status" value="1"/>
</dbReference>
<evidence type="ECO:0000313" key="2">
    <source>
        <dbReference type="Proteomes" id="UP000249254"/>
    </source>
</evidence>
<name>A0A328AG83_9CAUL</name>
<dbReference type="OrthoDB" id="7875767at2"/>
<evidence type="ECO:0000313" key="1">
    <source>
        <dbReference type="EMBL" id="RAK53762.1"/>
    </source>
</evidence>
<dbReference type="RefSeq" id="WP_111527514.1">
    <property type="nucleotide sequence ID" value="NZ_JBHRSG010000005.1"/>
</dbReference>
<keyword evidence="2" id="KW-1185">Reference proteome</keyword>
<dbReference type="AlphaFoldDB" id="A0A328AG83"/>
<dbReference type="EMBL" id="QFYQ01000001">
    <property type="protein sequence ID" value="RAK53762.1"/>
    <property type="molecule type" value="Genomic_DNA"/>
</dbReference>
<reference evidence="2" key="1">
    <citation type="submission" date="2018-05" db="EMBL/GenBank/DDBJ databases">
        <authorList>
            <person name="Li X."/>
        </authorList>
    </citation>
    <scope>NUCLEOTIDE SEQUENCE [LARGE SCALE GENOMIC DNA]</scope>
    <source>
        <strain evidence="2">LX32</strain>
    </source>
</reference>
<comment type="caution">
    <text evidence="1">The sequence shown here is derived from an EMBL/GenBank/DDBJ whole genome shotgun (WGS) entry which is preliminary data.</text>
</comment>
<dbReference type="Proteomes" id="UP000249254">
    <property type="component" value="Unassembled WGS sequence"/>
</dbReference>
<proteinExistence type="predicted"/>
<dbReference type="InterPro" id="IPR012659">
    <property type="entry name" value="CHP02444"/>
</dbReference>
<accession>A0A328AG83</accession>
<organism evidence="1 2">
    <name type="scientific">Phenylobacterium soli</name>
    <dbReference type="NCBI Taxonomy" id="2170551"/>
    <lineage>
        <taxon>Bacteria</taxon>
        <taxon>Pseudomonadati</taxon>
        <taxon>Pseudomonadota</taxon>
        <taxon>Alphaproteobacteria</taxon>
        <taxon>Caulobacterales</taxon>
        <taxon>Caulobacteraceae</taxon>
        <taxon>Phenylobacterium</taxon>
    </lineage>
</organism>